<evidence type="ECO:0000313" key="2">
    <source>
        <dbReference type="EMBL" id="EAZ93624.1"/>
    </source>
</evidence>
<proteinExistence type="predicted"/>
<organism evidence="2 3">
    <name type="scientific">Crocosphaera chwakensis CCY0110</name>
    <dbReference type="NCBI Taxonomy" id="391612"/>
    <lineage>
        <taxon>Bacteria</taxon>
        <taxon>Bacillati</taxon>
        <taxon>Cyanobacteriota</taxon>
        <taxon>Cyanophyceae</taxon>
        <taxon>Oscillatoriophycideae</taxon>
        <taxon>Chroococcales</taxon>
        <taxon>Aphanothecaceae</taxon>
        <taxon>Crocosphaera</taxon>
        <taxon>Crocosphaera chwakensis</taxon>
    </lineage>
</organism>
<comment type="caution">
    <text evidence="2">The sequence shown here is derived from an EMBL/GenBank/DDBJ whole genome shotgun (WGS) entry which is preliminary data.</text>
</comment>
<keyword evidence="1" id="KW-0472">Membrane</keyword>
<name>A3IIJ2_9CHRO</name>
<feature type="transmembrane region" description="Helical" evidence="1">
    <location>
        <begin position="12"/>
        <end position="32"/>
    </location>
</feature>
<accession>A3IIJ2</accession>
<reference evidence="2 3" key="1">
    <citation type="submission" date="2007-03" db="EMBL/GenBank/DDBJ databases">
        <authorList>
            <person name="Stal L."/>
            <person name="Ferriera S."/>
            <person name="Johnson J."/>
            <person name="Kravitz S."/>
            <person name="Beeson K."/>
            <person name="Sutton G."/>
            <person name="Rogers Y.-H."/>
            <person name="Friedman R."/>
            <person name="Frazier M."/>
            <person name="Venter J.C."/>
        </authorList>
    </citation>
    <scope>NUCLEOTIDE SEQUENCE [LARGE SCALE GENOMIC DNA]</scope>
    <source>
        <strain evidence="2 3">CCY0110</strain>
    </source>
</reference>
<sequence>MMETGTGNVKGKVILVSSLFLSNFALLIVAFAEDKLGRVLVSFSLIQAP</sequence>
<dbReference type="EMBL" id="AAXW01000002">
    <property type="protein sequence ID" value="EAZ93624.1"/>
    <property type="molecule type" value="Genomic_DNA"/>
</dbReference>
<dbReference type="AlphaFoldDB" id="A3IIJ2"/>
<keyword evidence="1" id="KW-0812">Transmembrane</keyword>
<protein>
    <submittedName>
        <fullName evidence="2">Uncharacterized protein</fullName>
    </submittedName>
</protein>
<evidence type="ECO:0000256" key="1">
    <source>
        <dbReference type="SAM" id="Phobius"/>
    </source>
</evidence>
<keyword evidence="3" id="KW-1185">Reference proteome</keyword>
<keyword evidence="1" id="KW-1133">Transmembrane helix</keyword>
<dbReference type="Proteomes" id="UP000003781">
    <property type="component" value="Unassembled WGS sequence"/>
</dbReference>
<gene>
    <name evidence="2" type="ORF">CY0110_17552</name>
</gene>
<evidence type="ECO:0000313" key="3">
    <source>
        <dbReference type="Proteomes" id="UP000003781"/>
    </source>
</evidence>